<name>A0AAQ3NI35_VIGMU</name>
<sequence length="267" mass="29469">MLSHRKALSKRDAAKQRERSLLLVKLRDDESNLLDSNSSSMGNGSELNLVPLRMSHTTVIIVPVVATTVPEPHKCISDMDVIPILCHYKLSVVFLAFDVFFAIFCVVLACLIGIALCCCLPCIIAILYAVAGQEGASEADLSILPRYRFRILSNEDKPSGGAGSMVPIETSSAYLANERLLLPEDAICTLFASCNGMLYLPLFIRRWSRAPCSSLQPSFSFFMHSEMAEDECYLSSLQVQYSQGKRTSLTESEEPTNYQLVILTAVV</sequence>
<accession>A0AAQ3NI35</accession>
<evidence type="ECO:0000313" key="2">
    <source>
        <dbReference type="EMBL" id="WVZ09396.1"/>
    </source>
</evidence>
<organism evidence="2 3">
    <name type="scientific">Vigna mungo</name>
    <name type="common">Black gram</name>
    <name type="synonym">Phaseolus mungo</name>
    <dbReference type="NCBI Taxonomy" id="3915"/>
    <lineage>
        <taxon>Eukaryota</taxon>
        <taxon>Viridiplantae</taxon>
        <taxon>Streptophyta</taxon>
        <taxon>Embryophyta</taxon>
        <taxon>Tracheophyta</taxon>
        <taxon>Spermatophyta</taxon>
        <taxon>Magnoliopsida</taxon>
        <taxon>eudicotyledons</taxon>
        <taxon>Gunneridae</taxon>
        <taxon>Pentapetalae</taxon>
        <taxon>rosids</taxon>
        <taxon>fabids</taxon>
        <taxon>Fabales</taxon>
        <taxon>Fabaceae</taxon>
        <taxon>Papilionoideae</taxon>
        <taxon>50 kb inversion clade</taxon>
        <taxon>NPAAA clade</taxon>
        <taxon>indigoferoid/millettioid clade</taxon>
        <taxon>Phaseoleae</taxon>
        <taxon>Vigna</taxon>
    </lineage>
</organism>
<gene>
    <name evidence="2" type="ORF">V8G54_013926</name>
</gene>
<evidence type="ECO:0000313" key="3">
    <source>
        <dbReference type="Proteomes" id="UP001374535"/>
    </source>
</evidence>
<keyword evidence="1" id="KW-1133">Transmembrane helix</keyword>
<dbReference type="EMBL" id="CP144696">
    <property type="protein sequence ID" value="WVZ09396.1"/>
    <property type="molecule type" value="Genomic_DNA"/>
</dbReference>
<keyword evidence="1" id="KW-0812">Transmembrane</keyword>
<dbReference type="Proteomes" id="UP001374535">
    <property type="component" value="Chromosome 5"/>
</dbReference>
<evidence type="ECO:0000256" key="1">
    <source>
        <dbReference type="SAM" id="Phobius"/>
    </source>
</evidence>
<dbReference type="PANTHER" id="PTHR46225:SF19">
    <property type="entry name" value="RING-TYPE DOMAIN-CONTAINING PROTEIN"/>
    <property type="match status" value="1"/>
</dbReference>
<keyword evidence="1" id="KW-0472">Membrane</keyword>
<reference evidence="2 3" key="1">
    <citation type="journal article" date="2023" name="Life. Sci Alliance">
        <title>Evolutionary insights into 3D genome organization and epigenetic landscape of Vigna mungo.</title>
        <authorList>
            <person name="Junaid A."/>
            <person name="Singh B."/>
            <person name="Bhatia S."/>
        </authorList>
    </citation>
    <scope>NUCLEOTIDE SEQUENCE [LARGE SCALE GENOMIC DNA]</scope>
    <source>
        <strain evidence="2">Urdbean</strain>
    </source>
</reference>
<proteinExistence type="predicted"/>
<keyword evidence="3" id="KW-1185">Reference proteome</keyword>
<protein>
    <submittedName>
        <fullName evidence="2">Uncharacterized protein</fullName>
    </submittedName>
</protein>
<feature type="transmembrane region" description="Helical" evidence="1">
    <location>
        <begin position="92"/>
        <end position="116"/>
    </location>
</feature>
<dbReference type="PANTHER" id="PTHR46225">
    <property type="entry name" value="C3H4 TYPE ZINC FINGER PROTEIN"/>
    <property type="match status" value="1"/>
</dbReference>
<dbReference type="AlphaFoldDB" id="A0AAQ3NI35"/>